<dbReference type="CDD" id="cd16377">
    <property type="entry name" value="23S_rRNA_IVP_like"/>
    <property type="match status" value="1"/>
</dbReference>
<proteinExistence type="predicted"/>
<dbReference type="InterPro" id="IPR012657">
    <property type="entry name" value="23S_rRNA-intervening_sequence"/>
</dbReference>
<dbReference type="Proteomes" id="UP001164761">
    <property type="component" value="Chromosome"/>
</dbReference>
<dbReference type="PANTHER" id="PTHR38471:SF2">
    <property type="entry name" value="FOUR HELIX BUNDLE PROTEIN"/>
    <property type="match status" value="1"/>
</dbReference>
<feature type="region of interest" description="Disordered" evidence="1">
    <location>
        <begin position="132"/>
        <end position="160"/>
    </location>
</feature>
<dbReference type="SUPFAM" id="SSF158446">
    <property type="entry name" value="IVS-encoded protein-like"/>
    <property type="match status" value="1"/>
</dbReference>
<gene>
    <name evidence="2" type="ORF">NZD89_02460</name>
</gene>
<reference evidence="2" key="1">
    <citation type="submission" date="2022-08" db="EMBL/GenBank/DDBJ databases">
        <title>Alicyclobacillus fastidiosus DSM 17978, complete genome.</title>
        <authorList>
            <person name="Wang Q."/>
            <person name="Cai R."/>
            <person name="Wang Z."/>
        </authorList>
    </citation>
    <scope>NUCLEOTIDE SEQUENCE</scope>
    <source>
        <strain evidence="2">DSM 17978</strain>
    </source>
</reference>
<accession>A0ABY6ZHR8</accession>
<sequence length="219" mass="25492">MANGNNADFDSRDFRRLIAWQKAQSLAVSVFRITKQLPSQEKYGTISQMTRCASSIAANLAEGNSSCFPRKTLSFYSIARGSSDELRSWLNLCLRLDFINQKVHDELDEATQEVIRLIIALIRKVQKEINHSSSVPRSRKRTLDKQKLSPYSGAKQEGSKVHDDDFDFEVAVFQWIEQSKAERVEVMRREDQLRMMTNDEGRFLPDVPREEGQWRYRRR</sequence>
<evidence type="ECO:0000313" key="3">
    <source>
        <dbReference type="Proteomes" id="UP001164761"/>
    </source>
</evidence>
<dbReference type="Pfam" id="PF05635">
    <property type="entry name" value="23S_rRNA_IVP"/>
    <property type="match status" value="1"/>
</dbReference>
<dbReference type="InterPro" id="IPR036583">
    <property type="entry name" value="23S_rRNA_IVS_sf"/>
</dbReference>
<evidence type="ECO:0000256" key="1">
    <source>
        <dbReference type="SAM" id="MobiDB-lite"/>
    </source>
</evidence>
<dbReference type="Gene3D" id="1.20.1440.60">
    <property type="entry name" value="23S rRNA-intervening sequence"/>
    <property type="match status" value="1"/>
</dbReference>
<dbReference type="EMBL" id="CP104067">
    <property type="protein sequence ID" value="WAH42387.1"/>
    <property type="molecule type" value="Genomic_DNA"/>
</dbReference>
<dbReference type="PANTHER" id="PTHR38471">
    <property type="entry name" value="FOUR HELIX BUNDLE PROTEIN"/>
    <property type="match status" value="1"/>
</dbReference>
<name>A0ABY6ZHR8_9BACL</name>
<dbReference type="NCBIfam" id="TIGR02436">
    <property type="entry name" value="four helix bundle protein"/>
    <property type="match status" value="1"/>
</dbReference>
<organism evidence="2 3">
    <name type="scientific">Alicyclobacillus fastidiosus</name>
    <dbReference type="NCBI Taxonomy" id="392011"/>
    <lineage>
        <taxon>Bacteria</taxon>
        <taxon>Bacillati</taxon>
        <taxon>Bacillota</taxon>
        <taxon>Bacilli</taxon>
        <taxon>Bacillales</taxon>
        <taxon>Alicyclobacillaceae</taxon>
        <taxon>Alicyclobacillus</taxon>
    </lineage>
</organism>
<keyword evidence="3" id="KW-1185">Reference proteome</keyword>
<dbReference type="RefSeq" id="WP_268006269.1">
    <property type="nucleotide sequence ID" value="NZ_BSUT01000001.1"/>
</dbReference>
<evidence type="ECO:0000313" key="2">
    <source>
        <dbReference type="EMBL" id="WAH42387.1"/>
    </source>
</evidence>
<protein>
    <submittedName>
        <fullName evidence="2">Four helix bundle protein</fullName>
    </submittedName>
</protein>